<accession>A0A7G9YSK7</accession>
<dbReference type="Pfam" id="PF06445">
    <property type="entry name" value="GyrI-like"/>
    <property type="match status" value="1"/>
</dbReference>
<name>A0A7G9YSK7_9EURY</name>
<dbReference type="PANTHER" id="PTHR40055">
    <property type="entry name" value="TRANSCRIPTIONAL REGULATOR YGIV-RELATED"/>
    <property type="match status" value="1"/>
</dbReference>
<evidence type="ECO:0000259" key="1">
    <source>
        <dbReference type="SMART" id="SM00871"/>
    </source>
</evidence>
<dbReference type="EMBL" id="MT631457">
    <property type="protein sequence ID" value="QNO50991.1"/>
    <property type="molecule type" value="Genomic_DNA"/>
</dbReference>
<dbReference type="PANTHER" id="PTHR40055:SF1">
    <property type="entry name" value="TRANSCRIPTIONAL REGULATOR YGIV-RELATED"/>
    <property type="match status" value="1"/>
</dbReference>
<organism evidence="2">
    <name type="scientific">Candidatus Methanophagaceae archaeon ANME-1 ERB6</name>
    <dbReference type="NCBI Taxonomy" id="2759912"/>
    <lineage>
        <taxon>Archaea</taxon>
        <taxon>Methanobacteriati</taxon>
        <taxon>Methanobacteriota</taxon>
        <taxon>Stenosarchaea group</taxon>
        <taxon>Methanomicrobia</taxon>
        <taxon>Candidatus Methanophagales</taxon>
        <taxon>Candidatus Methanophagaceae</taxon>
    </lineage>
</organism>
<dbReference type="SMART" id="SM00871">
    <property type="entry name" value="AraC_E_bind"/>
    <property type="match status" value="1"/>
</dbReference>
<sequence length="161" mass="18473">MEVQIKDMPELHVAYVRHIGPYKGDSKLFGRLFEKLMEWAGPRGLLCFPETKMLSVYYDNPEITDEEKMRVDACITVPKDTQVEGEVGKMTVPGGKYAVARFELAGSEEYEKAWNKVFDEWLPENGYQPADSACYELYQNNPKEHPQGIHIVDICIPVKQK</sequence>
<dbReference type="InterPro" id="IPR050908">
    <property type="entry name" value="SmbC-like"/>
</dbReference>
<protein>
    <submittedName>
        <fullName evidence="2">DNA gyrase inhibitor</fullName>
    </submittedName>
</protein>
<dbReference type="InterPro" id="IPR011256">
    <property type="entry name" value="Reg_factor_effector_dom_sf"/>
</dbReference>
<gene>
    <name evidence="2" type="primary">sbmC</name>
    <name evidence="2" type="ORF">LCGFKGIO_00024</name>
</gene>
<reference evidence="2" key="1">
    <citation type="submission" date="2020-06" db="EMBL/GenBank/DDBJ databases">
        <title>Unique genomic features of the anaerobic methanotrophic archaea.</title>
        <authorList>
            <person name="Chadwick G.L."/>
            <person name="Skennerton C.T."/>
            <person name="Laso-Perez R."/>
            <person name="Leu A.O."/>
            <person name="Speth D.R."/>
            <person name="Yu H."/>
            <person name="Morgan-Lang C."/>
            <person name="Hatzenpichler R."/>
            <person name="Goudeau D."/>
            <person name="Malmstrom R."/>
            <person name="Brazelton W.J."/>
            <person name="Woyke T."/>
            <person name="Hallam S.J."/>
            <person name="Tyson G.W."/>
            <person name="Wegener G."/>
            <person name="Boetius A."/>
            <person name="Orphan V."/>
        </authorList>
    </citation>
    <scope>NUCLEOTIDE SEQUENCE</scope>
</reference>
<feature type="domain" description="AraC effector-binding" evidence="1">
    <location>
        <begin position="1"/>
        <end position="159"/>
    </location>
</feature>
<proteinExistence type="predicted"/>
<dbReference type="InterPro" id="IPR029442">
    <property type="entry name" value="GyrI-like"/>
</dbReference>
<dbReference type="SUPFAM" id="SSF55136">
    <property type="entry name" value="Probable bacterial effector-binding domain"/>
    <property type="match status" value="1"/>
</dbReference>
<dbReference type="Gene3D" id="3.20.80.10">
    <property type="entry name" value="Regulatory factor, effector binding domain"/>
    <property type="match status" value="1"/>
</dbReference>
<evidence type="ECO:0000313" key="2">
    <source>
        <dbReference type="EMBL" id="QNO50991.1"/>
    </source>
</evidence>
<dbReference type="InterPro" id="IPR010499">
    <property type="entry name" value="AraC_E-bd"/>
</dbReference>
<dbReference type="AlphaFoldDB" id="A0A7G9YSK7"/>